<dbReference type="OrthoDB" id="3450835at2759"/>
<gene>
    <name evidence="1" type="ORF">MBM_02942</name>
</gene>
<evidence type="ECO:0000313" key="2">
    <source>
        <dbReference type="Proteomes" id="UP000006753"/>
    </source>
</evidence>
<dbReference type="InParanoid" id="K1WLY7"/>
<dbReference type="AlphaFoldDB" id="K1WLY7"/>
<dbReference type="EMBL" id="JH921432">
    <property type="protein sequence ID" value="EKD18700.1"/>
    <property type="molecule type" value="Genomic_DNA"/>
</dbReference>
<protein>
    <submittedName>
        <fullName evidence="1">Uncharacterized protein</fullName>
    </submittedName>
</protein>
<dbReference type="KEGG" id="mbe:MBM_02942"/>
<proteinExistence type="predicted"/>
<name>K1WLY7_MARBU</name>
<evidence type="ECO:0000313" key="1">
    <source>
        <dbReference type="EMBL" id="EKD18700.1"/>
    </source>
</evidence>
<accession>K1WLY7</accession>
<dbReference type="Proteomes" id="UP000006753">
    <property type="component" value="Unassembled WGS sequence"/>
</dbReference>
<dbReference type="RefSeq" id="XP_007290831.1">
    <property type="nucleotide sequence ID" value="XM_007290769.1"/>
</dbReference>
<dbReference type="HOGENOM" id="CLU_1454732_0_0_1"/>
<sequence length="186" mass="21050">MPFVERFRAVLHIGNSPFPKFDFRSNKKWLDMGNEGYQTEGFVGHYTCPTKSCHAKILAYRSVEMTATVTNDYLRFEQPVAGGSGRIVIEVPITFESEFVAMESTRVLQRKKVISTPCTCEVVREKFFASCKCVSCGKTLNFYNQVKRCKEVGKLRWFLARKEDKVLEGVEVLLGGLEGGDEKVAV</sequence>
<dbReference type="GeneID" id="18758877"/>
<organism evidence="1 2">
    <name type="scientific">Marssonina brunnea f. sp. multigermtubi (strain MB_m1)</name>
    <name type="common">Marssonina leaf spot fungus</name>
    <dbReference type="NCBI Taxonomy" id="1072389"/>
    <lineage>
        <taxon>Eukaryota</taxon>
        <taxon>Fungi</taxon>
        <taxon>Dikarya</taxon>
        <taxon>Ascomycota</taxon>
        <taxon>Pezizomycotina</taxon>
        <taxon>Leotiomycetes</taxon>
        <taxon>Helotiales</taxon>
        <taxon>Drepanopezizaceae</taxon>
        <taxon>Drepanopeziza</taxon>
    </lineage>
</organism>
<reference evidence="1 2" key="1">
    <citation type="journal article" date="2012" name="BMC Genomics">
        <title>Sequencing the genome of Marssonina brunnea reveals fungus-poplar co-evolution.</title>
        <authorList>
            <person name="Zhu S."/>
            <person name="Cao Y.-Z."/>
            <person name="Jiang C."/>
            <person name="Tan B.-Y."/>
            <person name="Wang Z."/>
            <person name="Feng S."/>
            <person name="Zhang L."/>
            <person name="Su X.-H."/>
            <person name="Brejova B."/>
            <person name="Vinar T."/>
            <person name="Xu M."/>
            <person name="Wang M.-X."/>
            <person name="Zhang S.-G."/>
            <person name="Huang M.-R."/>
            <person name="Wu R."/>
            <person name="Zhou Y."/>
        </authorList>
    </citation>
    <scope>NUCLEOTIDE SEQUENCE [LARGE SCALE GENOMIC DNA]</scope>
    <source>
        <strain evidence="1 2">MB_m1</strain>
    </source>
</reference>
<keyword evidence="2" id="KW-1185">Reference proteome</keyword>